<dbReference type="PANTHER" id="PTHR12770">
    <property type="entry name" value="RUS1 FAMILY PROTEIN C16ORF58"/>
    <property type="match status" value="1"/>
</dbReference>
<evidence type="ECO:0000313" key="5">
    <source>
        <dbReference type="Proteomes" id="UP001140217"/>
    </source>
</evidence>
<dbReference type="InterPro" id="IPR054549">
    <property type="entry name" value="UVB_sens_RUS_dom"/>
</dbReference>
<dbReference type="OrthoDB" id="19606at2759"/>
<protein>
    <recommendedName>
        <fullName evidence="3">Protein root UVB sensitive/RUS domain-containing protein</fullName>
    </recommendedName>
</protein>
<reference evidence="4" key="1">
    <citation type="submission" date="2022-07" db="EMBL/GenBank/DDBJ databases">
        <title>Phylogenomic reconstructions and comparative analyses of Kickxellomycotina fungi.</title>
        <authorList>
            <person name="Reynolds N.K."/>
            <person name="Stajich J.E."/>
            <person name="Barry K."/>
            <person name="Grigoriev I.V."/>
            <person name="Crous P."/>
            <person name="Smith M.E."/>
        </authorList>
    </citation>
    <scope>NUCLEOTIDE SEQUENCE</scope>
    <source>
        <strain evidence="4">NBRC 105414</strain>
    </source>
</reference>
<comment type="similarity">
    <text evidence="1">Belongs to the RUS1 family.</text>
</comment>
<evidence type="ECO:0000259" key="3">
    <source>
        <dbReference type="Pfam" id="PF04884"/>
    </source>
</evidence>
<dbReference type="EMBL" id="JANBUL010000005">
    <property type="protein sequence ID" value="KAJ2785977.1"/>
    <property type="molecule type" value="Genomic_DNA"/>
</dbReference>
<dbReference type="InterPro" id="IPR006968">
    <property type="entry name" value="RUS_fam"/>
</dbReference>
<dbReference type="Proteomes" id="UP001140217">
    <property type="component" value="Unassembled WGS sequence"/>
</dbReference>
<organism evidence="4 5">
    <name type="scientific">Coemansia javaensis</name>
    <dbReference type="NCBI Taxonomy" id="2761396"/>
    <lineage>
        <taxon>Eukaryota</taxon>
        <taxon>Fungi</taxon>
        <taxon>Fungi incertae sedis</taxon>
        <taxon>Zoopagomycota</taxon>
        <taxon>Kickxellomycotina</taxon>
        <taxon>Kickxellomycetes</taxon>
        <taxon>Kickxellales</taxon>
        <taxon>Kickxellaceae</taxon>
        <taxon>Coemansia</taxon>
    </lineage>
</organism>
<keyword evidence="5" id="KW-1185">Reference proteome</keyword>
<feature type="region of interest" description="Disordered" evidence="2">
    <location>
        <begin position="22"/>
        <end position="48"/>
    </location>
</feature>
<dbReference type="AlphaFoldDB" id="A0A9W8HJ15"/>
<sequence length="492" mass="52139">MYRPAGPGRGGRVARAYYVALGRQSSSQPSSQPSRSRSRSHDGAGQGRHVLVLRQGRRESALSDGARAAAGAAAVRARWAWPAALRAESLARAFLPEDHRRSVAPEYIGYTQWQAVHNVFGAASGVLATQALLYAMGLGAGALPLSAAVNWVVKDGFGQLGGVLYATLVAQRFDSDPKHQRFWSAAWLQAATWLEMLAPLAPHLFLLIGSVANVGKNIAWLAMSATKASLNRSFCLRENLGDLTAKCGSQATAAGLAGTALGIGVGAAMGTSMDMLLAAFVPLSAASLWGNYMSLLYAATPTLNVERAHRMLHAAISVRDDGALHLDLARLETPRQVSAAERFMRRVHHVAPSDGCPGIAVSPRLDRLCRSADAKAAVRAAFCPPGGAWGERYYIGALPPRTAGGPTQLGLWFDTRATGADMLLGLYHALACRRLLGAACCDSASAHALSHRFARQTFDSLCAAIAAAGWDADVVYFARPSALVEVERQGYV</sequence>
<gene>
    <name evidence="4" type="ORF">H4R18_000192</name>
</gene>
<comment type="caution">
    <text evidence="4">The sequence shown here is derived from an EMBL/GenBank/DDBJ whole genome shotgun (WGS) entry which is preliminary data.</text>
</comment>
<evidence type="ECO:0000256" key="2">
    <source>
        <dbReference type="SAM" id="MobiDB-lite"/>
    </source>
</evidence>
<accession>A0A9W8HJ15</accession>
<dbReference type="PANTHER" id="PTHR12770:SF22">
    <property type="entry name" value="PROTEIN ROOT UVB SENSITIVE 1, CHLOROPLASTIC"/>
    <property type="match status" value="1"/>
</dbReference>
<feature type="compositionally biased region" description="Low complexity" evidence="2">
    <location>
        <begin position="22"/>
        <end position="35"/>
    </location>
</feature>
<evidence type="ECO:0000256" key="1">
    <source>
        <dbReference type="ARBA" id="ARBA00007558"/>
    </source>
</evidence>
<feature type="domain" description="Protein root UVB sensitive/RUS" evidence="3">
    <location>
        <begin position="88"/>
        <end position="314"/>
    </location>
</feature>
<evidence type="ECO:0000313" key="4">
    <source>
        <dbReference type="EMBL" id="KAJ2785977.1"/>
    </source>
</evidence>
<name>A0A9W8HJ15_9FUNG</name>
<dbReference type="Pfam" id="PF04884">
    <property type="entry name" value="UVB_sens_prot"/>
    <property type="match status" value="1"/>
</dbReference>
<proteinExistence type="inferred from homology"/>